<dbReference type="SUPFAM" id="SSF64182">
    <property type="entry name" value="DHH phosphoesterases"/>
    <property type="match status" value="1"/>
</dbReference>
<dbReference type="EMBL" id="CP131061">
    <property type="protein sequence ID" value="WNY27492.1"/>
    <property type="molecule type" value="Genomic_DNA"/>
</dbReference>
<dbReference type="InterPro" id="IPR001667">
    <property type="entry name" value="DDH_dom"/>
</dbReference>
<dbReference type="GeneID" id="89228719"/>
<evidence type="ECO:0000259" key="1">
    <source>
        <dbReference type="Pfam" id="PF01368"/>
    </source>
</evidence>
<dbReference type="RefSeq" id="WP_338097465.1">
    <property type="nucleotide sequence ID" value="NZ_CP131061.1"/>
</dbReference>
<feature type="domain" description="DDH" evidence="1">
    <location>
        <begin position="18"/>
        <end position="150"/>
    </location>
</feature>
<dbReference type="InterPro" id="IPR003156">
    <property type="entry name" value="DHHA1_dom"/>
</dbReference>
<evidence type="ECO:0000313" key="3">
    <source>
        <dbReference type="EMBL" id="WNY27492.1"/>
    </source>
</evidence>
<reference evidence="3 4" key="1">
    <citation type="submission" date="2023-07" db="EMBL/GenBank/DDBJ databases">
        <title>Closed genome sequence of Methanosarcinaceae archaeon Am2.</title>
        <authorList>
            <person name="Poehlein A."/>
            <person name="Protasov E."/>
            <person name="Platt K."/>
            <person name="Reeh H."/>
            <person name="Daniel R."/>
            <person name="Brune A."/>
        </authorList>
    </citation>
    <scope>NUCLEOTIDE SEQUENCE [LARGE SCALE GENOMIC DNA]</scope>
    <source>
        <strain evidence="3 4">Am2</strain>
    </source>
</reference>
<dbReference type="Gene3D" id="3.90.1640.10">
    <property type="entry name" value="inorganic pyrophosphatase (n-terminal core)"/>
    <property type="match status" value="1"/>
</dbReference>
<feature type="domain" description="DHHA1" evidence="2">
    <location>
        <begin position="226"/>
        <end position="295"/>
    </location>
</feature>
<dbReference type="Pfam" id="PF02272">
    <property type="entry name" value="DHHA1"/>
    <property type="match status" value="1"/>
</dbReference>
<evidence type="ECO:0000313" key="4">
    <source>
        <dbReference type="Proteomes" id="UP001304970"/>
    </source>
</evidence>
<proteinExistence type="predicted"/>
<dbReference type="Proteomes" id="UP001304970">
    <property type="component" value="Chromosome"/>
</dbReference>
<dbReference type="PANTHER" id="PTHR47618">
    <property type="entry name" value="BIFUNCTIONAL OLIGORIBONUCLEASE AND PAP PHOSPHATASE NRNA"/>
    <property type="match status" value="1"/>
</dbReference>
<name>A0AA96V684_9EURY</name>
<organism evidence="3 4">
    <name type="scientific">Methanolapillus ohkumae</name>
    <dbReference type="NCBI Taxonomy" id="3028298"/>
    <lineage>
        <taxon>Archaea</taxon>
        <taxon>Methanobacteriati</taxon>
        <taxon>Methanobacteriota</taxon>
        <taxon>Stenosarchaea group</taxon>
        <taxon>Methanomicrobia</taxon>
        <taxon>Methanosarcinales</taxon>
        <taxon>Methanosarcinaceae</taxon>
        <taxon>Methanolapillus</taxon>
    </lineage>
</organism>
<dbReference type="AlphaFoldDB" id="A0AA96V684"/>
<dbReference type="Pfam" id="PF01368">
    <property type="entry name" value="DHH"/>
    <property type="match status" value="1"/>
</dbReference>
<gene>
    <name evidence="3" type="ORF">MsAm2_12920</name>
</gene>
<dbReference type="GO" id="GO:0003676">
    <property type="term" value="F:nucleic acid binding"/>
    <property type="evidence" value="ECO:0007669"/>
    <property type="project" value="InterPro"/>
</dbReference>
<sequence length="337" mass="36754">MRVTDTEFLGRLLDYRNILYVCHRNADPDAIGSAFTLAEAIGGTIGIVDECNRVASNLIDKLDIPVVLCPDPKDYDITVVLDTSTRGQLNDMKLDKYCLIDHHATIALLEDAKFFIHEESTSNVEIIFRMLNRAGLPISEKMGLAMITGIITDTGHLKHANSGTFQTLSEIMIQSNVDYYDALELMAATPQDISIRIAMLKAAMRCKLERVDERLIATTYVSSYGGAAASMLTNIGADVAFVGSTKDNKSVRVSGRAKRDMIATGVNLGKIMEEIGDKYNGTGGGHSGAAGIDAECSLEEIMTYCTDCVKKVIERMAGNKCECQVISMNDPDEIEES</sequence>
<dbReference type="PANTHER" id="PTHR47618:SF1">
    <property type="entry name" value="BIFUNCTIONAL OLIGORIBONUCLEASE AND PAP PHOSPHATASE NRNA"/>
    <property type="match status" value="1"/>
</dbReference>
<protein>
    <submittedName>
        <fullName evidence="3">Uncharacterized protein</fullName>
    </submittedName>
</protein>
<evidence type="ECO:0000259" key="2">
    <source>
        <dbReference type="Pfam" id="PF02272"/>
    </source>
</evidence>
<dbReference type="Gene3D" id="3.10.310.30">
    <property type="match status" value="1"/>
</dbReference>
<keyword evidence="4" id="KW-1185">Reference proteome</keyword>
<accession>A0AA96V684</accession>
<dbReference type="InterPro" id="IPR051319">
    <property type="entry name" value="Oligoribo/pAp-PDE_c-di-AMP_PDE"/>
</dbReference>
<dbReference type="InterPro" id="IPR038763">
    <property type="entry name" value="DHH_sf"/>
</dbReference>